<dbReference type="GO" id="GO:0032040">
    <property type="term" value="C:small-subunit processome"/>
    <property type="evidence" value="ECO:0007669"/>
    <property type="project" value="TreeGrafter"/>
</dbReference>
<protein>
    <submittedName>
        <fullName evidence="1">Uncharacterized protein</fullName>
    </submittedName>
</protein>
<dbReference type="Proteomes" id="UP000193922">
    <property type="component" value="Unassembled WGS sequence"/>
</dbReference>
<dbReference type="InterPro" id="IPR052575">
    <property type="entry name" value="SSU_processome_comp_20"/>
</dbReference>
<dbReference type="EMBL" id="MCFD01000132">
    <property type="protein sequence ID" value="ORX64036.1"/>
    <property type="molecule type" value="Genomic_DNA"/>
</dbReference>
<comment type="caution">
    <text evidence="1">The sequence shown here is derived from an EMBL/GenBank/DDBJ whole genome shotgun (WGS) entry which is preliminary data.</text>
</comment>
<dbReference type="PANTHER" id="PTHR17695">
    <property type="entry name" value="SMALL SUBUNIT PROCESSOME COMPONENT 20 HOMOLOG"/>
    <property type="match status" value="1"/>
</dbReference>
<dbReference type="AlphaFoldDB" id="A0A1Y1VSP8"/>
<proteinExistence type="predicted"/>
<dbReference type="STRING" id="61395.A0A1Y1VSP8"/>
<gene>
    <name evidence="1" type="ORF">DL89DRAFT_262857</name>
</gene>
<name>A0A1Y1VSP8_9FUNG</name>
<evidence type="ECO:0000313" key="2">
    <source>
        <dbReference type="Proteomes" id="UP000193922"/>
    </source>
</evidence>
<reference evidence="1 2" key="1">
    <citation type="submission" date="2016-07" db="EMBL/GenBank/DDBJ databases">
        <title>Pervasive Adenine N6-methylation of Active Genes in Fungi.</title>
        <authorList>
            <consortium name="DOE Joint Genome Institute"/>
            <person name="Mondo S.J."/>
            <person name="Dannebaum R.O."/>
            <person name="Kuo R.C."/>
            <person name="Labutti K."/>
            <person name="Haridas S."/>
            <person name="Kuo A."/>
            <person name="Salamov A."/>
            <person name="Ahrendt S.R."/>
            <person name="Lipzen A."/>
            <person name="Sullivan W."/>
            <person name="Andreopoulos W.B."/>
            <person name="Clum A."/>
            <person name="Lindquist E."/>
            <person name="Daum C."/>
            <person name="Ramamoorthy G.K."/>
            <person name="Gryganskyi A."/>
            <person name="Culley D."/>
            <person name="Magnuson J.K."/>
            <person name="James T.Y."/>
            <person name="O'Malley M.A."/>
            <person name="Stajich J.E."/>
            <person name="Spatafora J.W."/>
            <person name="Visel A."/>
            <person name="Grigoriev I.V."/>
        </authorList>
    </citation>
    <scope>NUCLEOTIDE SEQUENCE [LARGE SCALE GENOMIC DNA]</scope>
    <source>
        <strain evidence="1 2">ATCC 12442</strain>
    </source>
</reference>
<dbReference type="PANTHER" id="PTHR17695:SF11">
    <property type="entry name" value="SMALL SUBUNIT PROCESSOME COMPONENT 20 HOMOLOG"/>
    <property type="match status" value="1"/>
</dbReference>
<dbReference type="GO" id="GO:0030686">
    <property type="term" value="C:90S preribosome"/>
    <property type="evidence" value="ECO:0007669"/>
    <property type="project" value="TreeGrafter"/>
</dbReference>
<accession>A0A1Y1VSP8</accession>
<organism evidence="1 2">
    <name type="scientific">Linderina pennispora</name>
    <dbReference type="NCBI Taxonomy" id="61395"/>
    <lineage>
        <taxon>Eukaryota</taxon>
        <taxon>Fungi</taxon>
        <taxon>Fungi incertae sedis</taxon>
        <taxon>Zoopagomycota</taxon>
        <taxon>Kickxellomycotina</taxon>
        <taxon>Kickxellomycetes</taxon>
        <taxon>Kickxellales</taxon>
        <taxon>Kickxellaceae</taxon>
        <taxon>Linderina</taxon>
    </lineage>
</organism>
<dbReference type="RefSeq" id="XP_040739152.1">
    <property type="nucleotide sequence ID" value="XM_040885877.1"/>
</dbReference>
<keyword evidence="2" id="KW-1185">Reference proteome</keyword>
<dbReference type="OrthoDB" id="360653at2759"/>
<sequence>MKDTGFAAQLNTTGGANTYRFKSFKQRVEGIEINVSRRVKRDLDEPEEYDSYLAEAVLKWGELNCTNDFTELLRKIRDYHQSLAQVLYHKEQIVGVLEGYLSMDHEGVLEPVLE</sequence>
<evidence type="ECO:0000313" key="1">
    <source>
        <dbReference type="EMBL" id="ORX64036.1"/>
    </source>
</evidence>
<dbReference type="GeneID" id="63802525"/>